<keyword evidence="4" id="KW-1185">Reference proteome</keyword>
<reference evidence="3 4" key="1">
    <citation type="journal article" date="2013" name="Genome Biol.">
        <title>Genome of Acanthamoeba castellanii highlights extensive lateral gene transfer and early evolution of tyrosine kinase signaling.</title>
        <authorList>
            <person name="Clarke M."/>
            <person name="Lohan A.J."/>
            <person name="Liu B."/>
            <person name="Lagkouvardos I."/>
            <person name="Roy S."/>
            <person name="Zafar N."/>
            <person name="Bertelli C."/>
            <person name="Schilde C."/>
            <person name="Kianianmomeni A."/>
            <person name="Burglin T.R."/>
            <person name="Frech C."/>
            <person name="Turcotte B."/>
            <person name="Kopec K.O."/>
            <person name="Synnott J.M."/>
            <person name="Choo C."/>
            <person name="Paponov I."/>
            <person name="Finkler A."/>
            <person name="Soon Heng Tan C."/>
            <person name="Hutchins A.P."/>
            <person name="Weinmeier T."/>
            <person name="Rattei T."/>
            <person name="Chu J.S."/>
            <person name="Gimenez G."/>
            <person name="Irimia M."/>
            <person name="Rigden D.J."/>
            <person name="Fitzpatrick D.A."/>
            <person name="Lorenzo-Morales J."/>
            <person name="Bateman A."/>
            <person name="Chiu C.H."/>
            <person name="Tang P."/>
            <person name="Hegemann P."/>
            <person name="Fromm H."/>
            <person name="Raoult D."/>
            <person name="Greub G."/>
            <person name="Miranda-Saavedra D."/>
            <person name="Chen N."/>
            <person name="Nash P."/>
            <person name="Ginger M.L."/>
            <person name="Horn M."/>
            <person name="Schaap P."/>
            <person name="Caler L."/>
            <person name="Loftus B."/>
        </authorList>
    </citation>
    <scope>NUCLEOTIDE SEQUENCE [LARGE SCALE GENOMIC DNA]</scope>
    <source>
        <strain evidence="3 4">Neff</strain>
    </source>
</reference>
<dbReference type="FunFam" id="2.60.40.640:FF:000002">
    <property type="entry name" value="Vacuolar protein sorting-associated protein 26A"/>
    <property type="match status" value="1"/>
</dbReference>
<dbReference type="STRING" id="1257118.L8H8R6"/>
<name>L8H8R6_ACACF</name>
<evidence type="ECO:0000256" key="2">
    <source>
        <dbReference type="SAM" id="MobiDB-lite"/>
    </source>
</evidence>
<feature type="compositionally biased region" description="Basic and acidic residues" evidence="2">
    <location>
        <begin position="295"/>
        <end position="305"/>
    </location>
</feature>
<proteinExistence type="inferred from homology"/>
<dbReference type="Pfam" id="PF03643">
    <property type="entry name" value="Vps26"/>
    <property type="match status" value="1"/>
</dbReference>
<protein>
    <submittedName>
        <fullName evidence="3">Vacuolar protein sortingassociated protein 26, putative</fullName>
    </submittedName>
</protein>
<dbReference type="Proteomes" id="UP000011083">
    <property type="component" value="Unassembled WGS sequence"/>
</dbReference>
<evidence type="ECO:0000256" key="1">
    <source>
        <dbReference type="ARBA" id="ARBA00009100"/>
    </source>
</evidence>
<dbReference type="InterPro" id="IPR028934">
    <property type="entry name" value="Vps26-related"/>
</dbReference>
<dbReference type="PANTHER" id="PTHR12233">
    <property type="entry name" value="VACUOLAR PROTEIN SORTING 26 RELATED"/>
    <property type="match status" value="1"/>
</dbReference>
<dbReference type="GeneID" id="14921738"/>
<dbReference type="VEuPathDB" id="AmoebaDB:ACA1_277970"/>
<dbReference type="Gene3D" id="2.60.40.640">
    <property type="match status" value="2"/>
</dbReference>
<dbReference type="KEGG" id="acan:ACA1_277970"/>
<feature type="region of interest" description="Disordered" evidence="2">
    <location>
        <begin position="295"/>
        <end position="339"/>
    </location>
</feature>
<dbReference type="GO" id="GO:0006886">
    <property type="term" value="P:intracellular protein transport"/>
    <property type="evidence" value="ECO:0007669"/>
    <property type="project" value="InterPro"/>
</dbReference>
<dbReference type="OMA" id="FKWKFSS"/>
<organism evidence="3 4">
    <name type="scientific">Acanthamoeba castellanii (strain ATCC 30010 / Neff)</name>
    <dbReference type="NCBI Taxonomy" id="1257118"/>
    <lineage>
        <taxon>Eukaryota</taxon>
        <taxon>Amoebozoa</taxon>
        <taxon>Discosea</taxon>
        <taxon>Longamoebia</taxon>
        <taxon>Centramoebida</taxon>
        <taxon>Acanthamoebidae</taxon>
        <taxon>Acanthamoeba</taxon>
    </lineage>
</organism>
<feature type="compositionally biased region" description="Basic and acidic residues" evidence="2">
    <location>
        <begin position="313"/>
        <end position="331"/>
    </location>
</feature>
<dbReference type="OrthoDB" id="3821113at2759"/>
<comment type="similarity">
    <text evidence="1">Belongs to the VPS26 family.</text>
</comment>
<evidence type="ECO:0000313" key="3">
    <source>
        <dbReference type="EMBL" id="ELR20866.1"/>
    </source>
</evidence>
<accession>L8H8R6</accession>
<sequence>MAFLFGSPIVVTILLDGVEERKTIDFTTENGSEKLPLYIGDETVKGVAKVTCKEGKKYEHQGIKVDFIGQVEMFYERGSSHEFVSLSKELAAAGEITGVNEFPFEFSKVEKQYESYHGINVRLRYFVRVTVTRGLASTVTTEKDIWVHNYQVNPDVNNPIKMEVGIEDCLHIEFEYNRSKYHLTDVIIGKIYFLLVRIKIKHMEIAIIKRESTGSGPNLYNESETITKYEIMDGAPVRGESIPIRLFLTPFELTPTYRNVHSKFSLKYYLNLVLVDEEDRRYFKQQEIALWRKADKTRTKTGERTRQHKRYEGKRDKEAAEREKAGIKEPKNDDEEHEY</sequence>
<dbReference type="AlphaFoldDB" id="L8H8R6"/>
<dbReference type="InterPro" id="IPR014752">
    <property type="entry name" value="Arrestin-like_C"/>
</dbReference>
<evidence type="ECO:0000313" key="4">
    <source>
        <dbReference type="Proteomes" id="UP000011083"/>
    </source>
</evidence>
<dbReference type="RefSeq" id="XP_004344609.1">
    <property type="nucleotide sequence ID" value="XM_004344559.1"/>
</dbReference>
<gene>
    <name evidence="3" type="ORF">ACA1_277970</name>
</gene>
<dbReference type="EMBL" id="KB007908">
    <property type="protein sequence ID" value="ELR20866.1"/>
    <property type="molecule type" value="Genomic_DNA"/>
</dbReference>